<sequence>MKKLVALVSCLAVSAPALARDILPAEQRYPRYHAYLPGCEDPDVLSNIASRFGTQERRFWNSLAIVGFESVGEVAWRPWGLDYIPRRFCSGTVLTSDGYRRRINFSVRESLGFIGYSWGTEWCIDGLDRYYAFAPHCKQALP</sequence>
<evidence type="ECO:0000313" key="2">
    <source>
        <dbReference type="EMBL" id="NIX76263.1"/>
    </source>
</evidence>
<organism evidence="2 3">
    <name type="scientific">Microvirga terricola</name>
    <dbReference type="NCBI Taxonomy" id="2719797"/>
    <lineage>
        <taxon>Bacteria</taxon>
        <taxon>Pseudomonadati</taxon>
        <taxon>Pseudomonadota</taxon>
        <taxon>Alphaproteobacteria</taxon>
        <taxon>Hyphomicrobiales</taxon>
        <taxon>Methylobacteriaceae</taxon>
        <taxon>Microvirga</taxon>
    </lineage>
</organism>
<keyword evidence="1" id="KW-0732">Signal</keyword>
<keyword evidence="3" id="KW-1185">Reference proteome</keyword>
<evidence type="ECO:0000256" key="1">
    <source>
        <dbReference type="SAM" id="SignalP"/>
    </source>
</evidence>
<proteinExistence type="predicted"/>
<feature type="signal peptide" evidence="1">
    <location>
        <begin position="1"/>
        <end position="19"/>
    </location>
</feature>
<accession>A0ABX0V9M6</accession>
<gene>
    <name evidence="2" type="ORF">HB375_06490</name>
</gene>
<dbReference type="RefSeq" id="WP_167672157.1">
    <property type="nucleotide sequence ID" value="NZ_JAATJS010000002.1"/>
</dbReference>
<protein>
    <submittedName>
        <fullName evidence="2">Uncharacterized protein</fullName>
    </submittedName>
</protein>
<feature type="chain" id="PRO_5045146031" evidence="1">
    <location>
        <begin position="20"/>
        <end position="142"/>
    </location>
</feature>
<dbReference type="Proteomes" id="UP000707352">
    <property type="component" value="Unassembled WGS sequence"/>
</dbReference>
<dbReference type="EMBL" id="JAATJS010000002">
    <property type="protein sequence ID" value="NIX76263.1"/>
    <property type="molecule type" value="Genomic_DNA"/>
</dbReference>
<comment type="caution">
    <text evidence="2">The sequence shown here is derived from an EMBL/GenBank/DDBJ whole genome shotgun (WGS) entry which is preliminary data.</text>
</comment>
<evidence type="ECO:0000313" key="3">
    <source>
        <dbReference type="Proteomes" id="UP000707352"/>
    </source>
</evidence>
<reference evidence="2 3" key="1">
    <citation type="submission" date="2020-03" db="EMBL/GenBank/DDBJ databases">
        <title>The genome sequence of Microvirga sp. c23x22.</title>
        <authorList>
            <person name="Zhang X."/>
        </authorList>
    </citation>
    <scope>NUCLEOTIDE SEQUENCE [LARGE SCALE GENOMIC DNA]</scope>
    <source>
        <strain evidence="3">c23x22</strain>
    </source>
</reference>
<name>A0ABX0V9M6_9HYPH</name>